<dbReference type="PANTHER" id="PTHR37829">
    <property type="entry name" value="PHAGE-LIKE ELEMENT PBSX PROTEIN XKDT"/>
    <property type="match status" value="1"/>
</dbReference>
<proteinExistence type="inferred from homology"/>
<dbReference type="Proteomes" id="UP000266177">
    <property type="component" value="Unassembled WGS sequence"/>
</dbReference>
<dbReference type="InterPro" id="IPR058531">
    <property type="entry name" value="Baseplate_J_M"/>
</dbReference>
<organism evidence="4 5">
    <name type="scientific">Paenibacillus thiaminolyticus</name>
    <name type="common">Bacillus thiaminolyticus</name>
    <dbReference type="NCBI Taxonomy" id="49283"/>
    <lineage>
        <taxon>Bacteria</taxon>
        <taxon>Bacillati</taxon>
        <taxon>Bacillota</taxon>
        <taxon>Bacilli</taxon>
        <taxon>Bacillales</taxon>
        <taxon>Paenibacillaceae</taxon>
        <taxon>Paenibacillus</taxon>
    </lineage>
</organism>
<dbReference type="OrthoDB" id="2554267at2"/>
<dbReference type="InterPro" id="IPR058530">
    <property type="entry name" value="Baseplate_J-like_C"/>
</dbReference>
<evidence type="ECO:0000259" key="2">
    <source>
        <dbReference type="Pfam" id="PF26078"/>
    </source>
</evidence>
<feature type="domain" description="Baseplate J-like central" evidence="2">
    <location>
        <begin position="192"/>
        <end position="272"/>
    </location>
</feature>
<sequence length="370" mass="40149">MDNGIGGLERLQETPRYEDILARMLERVPNAVDKREGSIIYDALAPVAAEMAQWYQEMSLNRELSYADTATGAYLERRTAEFGVRRLPAVAAKRRGRFYAADGSPKSVPVGSRFAIEDLTWRVTAAISPGESELTCETEGAEGNRLYGELTPIDYVAGLAQAELGDILVPGEDTESDDALRARYLEAINEQPFGGNVSDYRTKLTVMPGVGGVKVFPAWQGGGTVKCTLISSDYQVPSAELIAEVQEQTDPKAAAGMGGGFAPIGHQVTIAAVRPVELQVATTLQLDKGMTLGQVQSDVEQVLQQYMQLLRESWKEQEKLIVRISQMEARILSVPGVADVSGTTLNDDAANLELGEEEVPVLREVKINGT</sequence>
<dbReference type="Pfam" id="PF26079">
    <property type="entry name" value="Baseplate_J_C"/>
    <property type="match status" value="1"/>
</dbReference>
<dbReference type="Pfam" id="PF26078">
    <property type="entry name" value="Baseplate_J_M"/>
    <property type="match status" value="1"/>
</dbReference>
<gene>
    <name evidence="4" type="ORF">DQX05_14225</name>
</gene>
<comment type="similarity">
    <text evidence="1">Belongs to the Mu gp47/PBSX XkdT family.</text>
</comment>
<dbReference type="PANTHER" id="PTHR37829:SF3">
    <property type="entry name" value="PROTEIN JAYE-RELATED"/>
    <property type="match status" value="1"/>
</dbReference>
<evidence type="ECO:0000259" key="3">
    <source>
        <dbReference type="Pfam" id="PF26079"/>
    </source>
</evidence>
<dbReference type="InterPro" id="IPR052399">
    <property type="entry name" value="Phage_Baseplate_Assmbl_Protein"/>
</dbReference>
<dbReference type="AlphaFoldDB" id="A0A3A3GGQ4"/>
<dbReference type="RefSeq" id="WP_119794245.1">
    <property type="nucleotide sequence ID" value="NZ_QYZD01000011.1"/>
</dbReference>
<protein>
    <submittedName>
        <fullName evidence="4">Baseplate J/gp47 family protein</fullName>
    </submittedName>
</protein>
<name>A0A3A3GGQ4_PANTH</name>
<evidence type="ECO:0000256" key="1">
    <source>
        <dbReference type="ARBA" id="ARBA00038087"/>
    </source>
</evidence>
<reference evidence="4 5" key="1">
    <citation type="submission" date="2018-09" db="EMBL/GenBank/DDBJ databases">
        <title>Paenibacillus SK2017-BO5.</title>
        <authorList>
            <person name="Piskunova J.V."/>
            <person name="Dubiley S.A."/>
            <person name="Severinov K.V."/>
        </authorList>
    </citation>
    <scope>NUCLEOTIDE SEQUENCE [LARGE SCALE GENOMIC DNA]</scope>
    <source>
        <strain evidence="4 5">BO5</strain>
    </source>
</reference>
<evidence type="ECO:0000313" key="5">
    <source>
        <dbReference type="Proteomes" id="UP000266177"/>
    </source>
</evidence>
<accession>A0A3A3GGQ4</accession>
<evidence type="ECO:0000313" key="4">
    <source>
        <dbReference type="EMBL" id="RJG23394.1"/>
    </source>
</evidence>
<feature type="domain" description="Baseplate J-like C-terminal" evidence="3">
    <location>
        <begin position="279"/>
        <end position="368"/>
    </location>
</feature>
<comment type="caution">
    <text evidence="4">The sequence shown here is derived from an EMBL/GenBank/DDBJ whole genome shotgun (WGS) entry which is preliminary data.</text>
</comment>
<dbReference type="EMBL" id="QYZD01000011">
    <property type="protein sequence ID" value="RJG23394.1"/>
    <property type="molecule type" value="Genomic_DNA"/>
</dbReference>